<dbReference type="EMBL" id="JFYZ01000003">
    <property type="protein sequence ID" value="EZP83150.1"/>
    <property type="molecule type" value="Genomic_DNA"/>
</dbReference>
<evidence type="ECO:0000313" key="4">
    <source>
        <dbReference type="Proteomes" id="UP000024329"/>
    </source>
</evidence>
<dbReference type="PANTHER" id="PTHR23026">
    <property type="entry name" value="NADPH NITROREDUCTASE"/>
    <property type="match status" value="1"/>
</dbReference>
<dbReference type="eggNOG" id="COG0778">
    <property type="taxonomic scope" value="Bacteria"/>
</dbReference>
<organism evidence="3 4">
    <name type="scientific">Novosphingobium resinovorum</name>
    <dbReference type="NCBI Taxonomy" id="158500"/>
    <lineage>
        <taxon>Bacteria</taxon>
        <taxon>Pseudomonadati</taxon>
        <taxon>Pseudomonadota</taxon>
        <taxon>Alphaproteobacteria</taxon>
        <taxon>Sphingomonadales</taxon>
        <taxon>Sphingomonadaceae</taxon>
        <taxon>Novosphingobium</taxon>
    </lineage>
</organism>
<keyword evidence="5" id="KW-1185">Reference proteome</keyword>
<dbReference type="RefSeq" id="WP_036524272.1">
    <property type="nucleotide sequence ID" value="NZ_CP017075.1"/>
</dbReference>
<dbReference type="EMBL" id="CP017075">
    <property type="protein sequence ID" value="AOR76488.1"/>
    <property type="molecule type" value="Genomic_DNA"/>
</dbReference>
<evidence type="ECO:0000313" key="2">
    <source>
        <dbReference type="EMBL" id="AOR76488.1"/>
    </source>
</evidence>
<dbReference type="Proteomes" id="UP000024329">
    <property type="component" value="Unassembled WGS sequence"/>
</dbReference>
<dbReference type="AlphaFoldDB" id="A0A031K1P6"/>
<dbReference type="Proteomes" id="UP000094626">
    <property type="component" value="Chromosome"/>
</dbReference>
<reference evidence="2" key="2">
    <citation type="submission" date="2016-08" db="EMBL/GenBank/DDBJ databases">
        <authorList>
            <person name="Seilhamer J.J."/>
        </authorList>
    </citation>
    <scope>NUCLEOTIDE SEQUENCE [LARGE SCALE GENOMIC DNA]</scope>
    <source>
        <strain evidence="2">SA1</strain>
    </source>
</reference>
<dbReference type="InterPro" id="IPR012825">
    <property type="entry name" value="BluB"/>
</dbReference>
<proteinExistence type="predicted"/>
<dbReference type="KEGG" id="nre:BES08_06830"/>
<dbReference type="GO" id="GO:0016491">
    <property type="term" value="F:oxidoreductase activity"/>
    <property type="evidence" value="ECO:0007669"/>
    <property type="project" value="InterPro"/>
</dbReference>
<reference evidence="3 4" key="1">
    <citation type="submission" date="2014-03" db="EMBL/GenBank/DDBJ databases">
        <title>Whole genome sequence of Novosphingobium resinovorum KF1.</title>
        <authorList>
            <person name="Gan H.M."/>
            <person name="Gan H.Y."/>
            <person name="Chew T.H."/>
            <person name="Savka M.A."/>
        </authorList>
    </citation>
    <scope>NUCLEOTIDE SEQUENCE [LARGE SCALE GENOMIC DNA]</scope>
    <source>
        <strain evidence="3 4">KF1</strain>
    </source>
</reference>
<accession>A0A031K1P6</accession>
<evidence type="ECO:0000259" key="1">
    <source>
        <dbReference type="Pfam" id="PF00881"/>
    </source>
</evidence>
<feature type="domain" description="Nitroreductase" evidence="1">
    <location>
        <begin position="18"/>
        <end position="185"/>
    </location>
</feature>
<dbReference type="Gene3D" id="3.40.109.10">
    <property type="entry name" value="NADH Oxidase"/>
    <property type="match status" value="1"/>
</dbReference>
<dbReference type="InterPro" id="IPR029479">
    <property type="entry name" value="Nitroreductase"/>
</dbReference>
<dbReference type="PATRIC" id="fig|158500.4.peg.1288"/>
<gene>
    <name evidence="2" type="ORF">BES08_06830</name>
    <name evidence="3" type="ORF">BV97_01253</name>
</gene>
<evidence type="ECO:0000313" key="5">
    <source>
        <dbReference type="Proteomes" id="UP000094626"/>
    </source>
</evidence>
<evidence type="ECO:0000313" key="3">
    <source>
        <dbReference type="EMBL" id="EZP83150.1"/>
    </source>
</evidence>
<protein>
    <submittedName>
        <fullName evidence="2">5,6-dimethylbenzimidazole synthase</fullName>
    </submittedName>
    <submittedName>
        <fullName evidence="3">Cob(II)yrinic acid a,c-diamide reductase</fullName>
    </submittedName>
</protein>
<dbReference type="PANTHER" id="PTHR23026:SF123">
    <property type="entry name" value="NAD(P)H NITROREDUCTASE RV3131-RELATED"/>
    <property type="match status" value="1"/>
</dbReference>
<sequence>MTAPTFSPRFREDLAALLAWRRDVRHFRQDPLDESLVADLLGTAQLAPSVGNSQPWRFVRVRSPALREVLAAHADAEVSRAGDTAYEGERHAAYSALKLHALDHAPEVIAVFCDEATTIGMGLGAATMPQTREWSVVMAIHTLWLAARAQGLGLGWVSIVKPETVTDLLETPPSWRFVALLCLGYPEEPDDVPELERKGWQARLDGHAHVSER</sequence>
<dbReference type="STRING" id="158500.BES08_06830"/>
<dbReference type="OrthoDB" id="9773807at2"/>
<dbReference type="NCBIfam" id="TIGR02476">
    <property type="entry name" value="BluB"/>
    <property type="match status" value="1"/>
</dbReference>
<reference evidence="5" key="3">
    <citation type="journal article" date="2017" name="J. Biotechnol.">
        <title>Complete genome sequence of Novosphingobium resinovorum SA1, a versatile xenobiotic-degrading bacterium capable of utilizing sulfanilic acid.</title>
        <authorList>
            <person name="Hegedus B."/>
            <person name="Kos P.B."/>
            <person name="Balint B."/>
            <person name="Maroti G."/>
            <person name="Gan H.M."/>
            <person name="Perei K."/>
            <person name="Rakhely G."/>
        </authorList>
    </citation>
    <scope>NUCLEOTIDE SEQUENCE [LARGE SCALE GENOMIC DNA]</scope>
    <source>
        <strain evidence="5">SA1</strain>
    </source>
</reference>
<dbReference type="SUPFAM" id="SSF55469">
    <property type="entry name" value="FMN-dependent nitroreductase-like"/>
    <property type="match status" value="1"/>
</dbReference>
<name>A0A031K1P6_9SPHN</name>
<dbReference type="InterPro" id="IPR000415">
    <property type="entry name" value="Nitroreductase-like"/>
</dbReference>
<dbReference type="InterPro" id="IPR050627">
    <property type="entry name" value="Nitroreductase/BluB"/>
</dbReference>
<dbReference type="Pfam" id="PF00881">
    <property type="entry name" value="Nitroreductase"/>
    <property type="match status" value="1"/>
</dbReference>